<feature type="region of interest" description="Disordered" evidence="1">
    <location>
        <begin position="223"/>
        <end position="243"/>
    </location>
</feature>
<accession>A0A2T0VFE1</accession>
<keyword evidence="2" id="KW-1133">Transmembrane helix</keyword>
<reference evidence="3 4" key="1">
    <citation type="submission" date="2018-03" db="EMBL/GenBank/DDBJ databases">
        <title>Genomic Encyclopedia of Type Strains, Phase III (KMG-III): the genomes of soil and plant-associated and newly described type strains.</title>
        <authorList>
            <person name="Whitman W."/>
        </authorList>
    </citation>
    <scope>NUCLEOTIDE SEQUENCE [LARGE SCALE GENOMIC DNA]</scope>
    <source>
        <strain evidence="3 4">CGMCC 1.12484</strain>
    </source>
</reference>
<dbReference type="Gene3D" id="2.60.290.11">
    <property type="entry name" value="TM1070-like"/>
    <property type="match status" value="1"/>
</dbReference>
<dbReference type="Proteomes" id="UP000237983">
    <property type="component" value="Unassembled WGS sequence"/>
</dbReference>
<dbReference type="InterPro" id="IPR043777">
    <property type="entry name" value="DUF5719"/>
</dbReference>
<feature type="compositionally biased region" description="Polar residues" evidence="1">
    <location>
        <begin position="223"/>
        <end position="241"/>
    </location>
</feature>
<feature type="transmembrane region" description="Helical" evidence="2">
    <location>
        <begin position="140"/>
        <end position="167"/>
    </location>
</feature>
<dbReference type="EMBL" id="PVTL01000003">
    <property type="protein sequence ID" value="PRY68927.1"/>
    <property type="molecule type" value="Genomic_DNA"/>
</dbReference>
<dbReference type="AlphaFoldDB" id="A0A2T0VFE1"/>
<evidence type="ECO:0000256" key="2">
    <source>
        <dbReference type="SAM" id="Phobius"/>
    </source>
</evidence>
<feature type="region of interest" description="Disordered" evidence="1">
    <location>
        <begin position="1"/>
        <end position="77"/>
    </location>
</feature>
<proteinExistence type="predicted"/>
<evidence type="ECO:0000313" key="3">
    <source>
        <dbReference type="EMBL" id="PRY68927.1"/>
    </source>
</evidence>
<gene>
    <name evidence="3" type="ORF">B0I08_103132</name>
</gene>
<keyword evidence="4" id="KW-1185">Reference proteome</keyword>
<evidence type="ECO:0000256" key="1">
    <source>
        <dbReference type="SAM" id="MobiDB-lite"/>
    </source>
</evidence>
<protein>
    <submittedName>
        <fullName evidence="3">Uncharacterized protein</fullName>
    </submittedName>
</protein>
<comment type="caution">
    <text evidence="3">The sequence shown here is derived from an EMBL/GenBank/DDBJ whole genome shotgun (WGS) entry which is preliminary data.</text>
</comment>
<keyword evidence="2" id="KW-0472">Membrane</keyword>
<organism evidence="3 4">
    <name type="scientific">Glaciihabitans tibetensis</name>
    <dbReference type="NCBI Taxonomy" id="1266600"/>
    <lineage>
        <taxon>Bacteria</taxon>
        <taxon>Bacillati</taxon>
        <taxon>Actinomycetota</taxon>
        <taxon>Actinomycetes</taxon>
        <taxon>Micrococcales</taxon>
        <taxon>Microbacteriaceae</taxon>
        <taxon>Glaciihabitans</taxon>
    </lineage>
</organism>
<sequence>MTMPESTDPRDPRDPDRPIDPDRPAGTDRPADSDDTIIVGGGAGPRRDDAAELTGPDDHLMPENRTVPHEGTSPGSDIELVASEPVADEPVAGEPVARESEQLRVVPVEPYYADFPEQDTPEEIAEEAAKRPRPERLKRAAVVGARVVTGTVGVLLAAAVVTAAALVPLPSYTAEPASLQVTPVETGQQLICPGSVLALSESADTAASATTSLGDVAVVSGSTSGTLTDTALPSSDASSGGTEAAPQLLTAEADPSADQPLLLAGAQSQVIRADEFFGLAATSCAVPSADSWLVGGATTTGRSTLITLSNPSTVAADVDLEIYSEIGAISAPGLTEISVAPGAQRVLSLAGFAPQAASPVVHVRSEGGLVVASLQQTTTRGIEAGGLDLVGASAEPSATTVIPGVTIGGSEAVASRLGSEGFEDLTPALRIFNPAAEAVEARVAVQLEGGTAEPANFEVEVAGGVVVDFPIDDLTDGNYSITVESDTPVVAGARAAAVGSAQVGGRADFAWFASAAQLLDDALVSVPRSVGAALNLANPTGDEITVAITAIAGSASAGTQGATRRATVPANGSAVLPAEAGATYQLADFTALHVSVSAAVDGGVAGYPVVPTPEASAPITIYP</sequence>
<dbReference type="InterPro" id="IPR036698">
    <property type="entry name" value="TM1070-like_sf"/>
</dbReference>
<dbReference type="Pfam" id="PF18986">
    <property type="entry name" value="DUF5719"/>
    <property type="match status" value="1"/>
</dbReference>
<feature type="compositionally biased region" description="Basic and acidic residues" evidence="1">
    <location>
        <begin position="45"/>
        <end position="68"/>
    </location>
</feature>
<feature type="compositionally biased region" description="Basic and acidic residues" evidence="1">
    <location>
        <begin position="7"/>
        <end position="32"/>
    </location>
</feature>
<name>A0A2T0VFE1_9MICO</name>
<keyword evidence="2" id="KW-0812">Transmembrane</keyword>
<evidence type="ECO:0000313" key="4">
    <source>
        <dbReference type="Proteomes" id="UP000237983"/>
    </source>
</evidence>